<reference evidence="2" key="2">
    <citation type="submission" date="2025-08" db="UniProtKB">
        <authorList>
            <consortium name="RefSeq"/>
        </authorList>
    </citation>
    <scope>IDENTIFICATION</scope>
    <source>
        <tissue evidence="2">Leaf</tissue>
    </source>
</reference>
<reference evidence="1" key="1">
    <citation type="journal article" date="2019" name="Database">
        <title>The radish genome database (RadishGD): an integrated information resource for radish genomics.</title>
        <authorList>
            <person name="Yu H.J."/>
            <person name="Baek S."/>
            <person name="Lee Y.J."/>
            <person name="Cho A."/>
            <person name="Mun J.H."/>
        </authorList>
    </citation>
    <scope>NUCLEOTIDE SEQUENCE [LARGE SCALE GENOMIC DNA]</scope>
    <source>
        <strain evidence="1">cv. WK10039</strain>
    </source>
</reference>
<name>A0A9W3BW89_RAPSA</name>
<dbReference type="GeneID" id="130495930"/>
<accession>A0A9W3BW89</accession>
<evidence type="ECO:0000313" key="2">
    <source>
        <dbReference type="RefSeq" id="XP_056843542.1"/>
    </source>
</evidence>
<sequence>MPWRARRFACCTRRRLLQEKGVYIHISSLSLQRKEREVDKQGKRRDFFAEKRGFRKRWKARRSHKLQFLRHLLAGSMPMMTTPLSLQTSKTTLTSSSMPLWTNTRLASKTPSTRYSGGQRRLRPRKSTVALLFRQQIQLELVVLL</sequence>
<organism evidence="1 2">
    <name type="scientific">Raphanus sativus</name>
    <name type="common">Radish</name>
    <name type="synonym">Raphanus raphanistrum var. sativus</name>
    <dbReference type="NCBI Taxonomy" id="3726"/>
    <lineage>
        <taxon>Eukaryota</taxon>
        <taxon>Viridiplantae</taxon>
        <taxon>Streptophyta</taxon>
        <taxon>Embryophyta</taxon>
        <taxon>Tracheophyta</taxon>
        <taxon>Spermatophyta</taxon>
        <taxon>Magnoliopsida</taxon>
        <taxon>eudicotyledons</taxon>
        <taxon>Gunneridae</taxon>
        <taxon>Pentapetalae</taxon>
        <taxon>rosids</taxon>
        <taxon>malvids</taxon>
        <taxon>Brassicales</taxon>
        <taxon>Brassicaceae</taxon>
        <taxon>Brassiceae</taxon>
        <taxon>Raphanus</taxon>
    </lineage>
</organism>
<dbReference type="KEGG" id="rsz:130495930"/>
<gene>
    <name evidence="2" type="primary">LOC130495930</name>
</gene>
<proteinExistence type="predicted"/>
<evidence type="ECO:0000313" key="1">
    <source>
        <dbReference type="Proteomes" id="UP000504610"/>
    </source>
</evidence>
<dbReference type="Proteomes" id="UP000504610">
    <property type="component" value="Chromosome 6"/>
</dbReference>
<protein>
    <submittedName>
        <fullName evidence="2">Uncharacterized protein LOC130495930</fullName>
    </submittedName>
</protein>
<dbReference type="AlphaFoldDB" id="A0A9W3BW89"/>
<keyword evidence="1" id="KW-1185">Reference proteome</keyword>
<dbReference type="RefSeq" id="XP_056843542.1">
    <property type="nucleotide sequence ID" value="XM_056987562.1"/>
</dbReference>